<dbReference type="InterPro" id="IPR024997">
    <property type="entry name" value="DUF3892"/>
</dbReference>
<reference evidence="2 3" key="1">
    <citation type="submission" date="2016-11" db="EMBL/GenBank/DDBJ databases">
        <authorList>
            <person name="Jaros S."/>
            <person name="Januszkiewicz K."/>
            <person name="Wedrychowicz H."/>
        </authorList>
    </citation>
    <scope>NUCLEOTIDE SEQUENCE [LARGE SCALE GENOMIC DNA]</scope>
    <source>
        <strain evidence="2 3">DSM 21758</strain>
    </source>
</reference>
<dbReference type="RefSeq" id="WP_072985050.1">
    <property type="nucleotide sequence ID" value="NZ_FQZB01000004.1"/>
</dbReference>
<dbReference type="AlphaFoldDB" id="A0A1M6CTI4"/>
<name>A0A1M6CTI4_9CLOT</name>
<evidence type="ECO:0008006" key="4">
    <source>
        <dbReference type="Google" id="ProtNLM"/>
    </source>
</evidence>
<evidence type="ECO:0000313" key="3">
    <source>
        <dbReference type="Proteomes" id="UP000184310"/>
    </source>
</evidence>
<protein>
    <recommendedName>
        <fullName evidence="4">DUF3892 domain-containing protein</fullName>
    </recommendedName>
</protein>
<evidence type="ECO:0000256" key="1">
    <source>
        <dbReference type="SAM" id="MobiDB-lite"/>
    </source>
</evidence>
<dbReference type="Proteomes" id="UP000184310">
    <property type="component" value="Unassembled WGS sequence"/>
</dbReference>
<accession>A0A1M6CTI4</accession>
<organism evidence="2 3">
    <name type="scientific">Clostridium cavendishii DSM 21758</name>
    <dbReference type="NCBI Taxonomy" id="1121302"/>
    <lineage>
        <taxon>Bacteria</taxon>
        <taxon>Bacillati</taxon>
        <taxon>Bacillota</taxon>
        <taxon>Clostridia</taxon>
        <taxon>Eubacteriales</taxon>
        <taxon>Clostridiaceae</taxon>
        <taxon>Clostridium</taxon>
    </lineage>
</organism>
<keyword evidence="3" id="KW-1185">Reference proteome</keyword>
<sequence>MSIDTVFAHTITEIIRNNKGEITAYKLENGERILKEEAISLARQGVIKGIQDISSKKEDSVSLPDGDGNNNLGELPIIK</sequence>
<proteinExistence type="predicted"/>
<dbReference type="OrthoDB" id="1954671at2"/>
<evidence type="ECO:0000313" key="2">
    <source>
        <dbReference type="EMBL" id="SHI64395.1"/>
    </source>
</evidence>
<feature type="region of interest" description="Disordered" evidence="1">
    <location>
        <begin position="55"/>
        <end position="79"/>
    </location>
</feature>
<dbReference type="EMBL" id="FQZB01000004">
    <property type="protein sequence ID" value="SHI64395.1"/>
    <property type="molecule type" value="Genomic_DNA"/>
</dbReference>
<dbReference type="STRING" id="1121302.SAMN02745163_00550"/>
<gene>
    <name evidence="2" type="ORF">SAMN02745163_00550</name>
</gene>
<dbReference type="Pfam" id="PF13031">
    <property type="entry name" value="DUF3892"/>
    <property type="match status" value="1"/>
</dbReference>